<feature type="transmembrane region" description="Helical" evidence="1">
    <location>
        <begin position="83"/>
        <end position="116"/>
    </location>
</feature>
<evidence type="ECO:0000313" key="3">
    <source>
        <dbReference type="Proteomes" id="UP000295416"/>
    </source>
</evidence>
<reference evidence="2 3" key="1">
    <citation type="submission" date="2019-03" db="EMBL/GenBank/DDBJ databases">
        <title>Genomic Encyclopedia of Type Strains, Phase IV (KMG-IV): sequencing the most valuable type-strain genomes for metagenomic binning, comparative biology and taxonomic classification.</title>
        <authorList>
            <person name="Goeker M."/>
        </authorList>
    </citation>
    <scope>NUCLEOTIDE SEQUENCE [LARGE SCALE GENOMIC DNA]</scope>
    <source>
        <strain evidence="2 3">DSM 19377</strain>
    </source>
</reference>
<keyword evidence="1" id="KW-0812">Transmembrane</keyword>
<gene>
    <name evidence="2" type="ORF">EV207_103177</name>
</gene>
<evidence type="ECO:0000256" key="1">
    <source>
        <dbReference type="SAM" id="Phobius"/>
    </source>
</evidence>
<keyword evidence="1" id="KW-1133">Transmembrane helix</keyword>
<accession>A0A4R2P8K4</accession>
<proteinExistence type="predicted"/>
<dbReference type="EMBL" id="SLXK01000003">
    <property type="protein sequence ID" value="TCP31293.1"/>
    <property type="molecule type" value="Genomic_DNA"/>
</dbReference>
<feature type="transmembrane region" description="Helical" evidence="1">
    <location>
        <begin position="122"/>
        <end position="147"/>
    </location>
</feature>
<keyword evidence="3" id="KW-1185">Reference proteome</keyword>
<dbReference type="AlphaFoldDB" id="A0A4R2P8K4"/>
<evidence type="ECO:0000313" key="2">
    <source>
        <dbReference type="EMBL" id="TCP31293.1"/>
    </source>
</evidence>
<sequence length="156" mass="18181">MSFYIAPGVDDVVWLLLYTLYPLLCAYLLWFAPDLIDVILIVIFKQPPEPWLNALFYIAVFVVCMFFIRGIRKDFSFSKDWPIYLKIVCLTPVIINALIAIGMLISALWVLFINYVWPWLKIALIFFAKFILPVLLIIAIVIAVIAWRQKLNTNHE</sequence>
<protein>
    <submittedName>
        <fullName evidence="2">Uncharacterized protein</fullName>
    </submittedName>
</protein>
<name>A0A4R2P8K4_9BACL</name>
<dbReference type="Proteomes" id="UP000295416">
    <property type="component" value="Unassembled WGS sequence"/>
</dbReference>
<feature type="transmembrane region" description="Helical" evidence="1">
    <location>
        <begin position="51"/>
        <end position="71"/>
    </location>
</feature>
<keyword evidence="1" id="KW-0472">Membrane</keyword>
<feature type="transmembrane region" description="Helical" evidence="1">
    <location>
        <begin position="12"/>
        <end position="31"/>
    </location>
</feature>
<comment type="caution">
    <text evidence="2">The sequence shown here is derived from an EMBL/GenBank/DDBJ whole genome shotgun (WGS) entry which is preliminary data.</text>
</comment>
<organism evidence="2 3">
    <name type="scientific">Scopulibacillus darangshiensis</name>
    <dbReference type="NCBI Taxonomy" id="442528"/>
    <lineage>
        <taxon>Bacteria</taxon>
        <taxon>Bacillati</taxon>
        <taxon>Bacillota</taxon>
        <taxon>Bacilli</taxon>
        <taxon>Bacillales</taxon>
        <taxon>Sporolactobacillaceae</taxon>
        <taxon>Scopulibacillus</taxon>
    </lineage>
</organism>